<evidence type="ECO:0000256" key="13">
    <source>
        <dbReference type="ARBA" id="ARBA00023136"/>
    </source>
</evidence>
<keyword evidence="11" id="KW-0862">Zinc</keyword>
<dbReference type="EC" id="2.3.2.27" evidence="4"/>
<feature type="transmembrane region" description="Helical" evidence="15">
    <location>
        <begin position="451"/>
        <end position="470"/>
    </location>
</feature>
<dbReference type="Pfam" id="PF11145">
    <property type="entry name" value="DUF2921"/>
    <property type="match status" value="1"/>
</dbReference>
<dbReference type="GO" id="GO:0005794">
    <property type="term" value="C:Golgi apparatus"/>
    <property type="evidence" value="ECO:0007669"/>
    <property type="project" value="EnsemblFungi"/>
</dbReference>
<evidence type="ECO:0000313" key="19">
    <source>
        <dbReference type="Proteomes" id="UP000190274"/>
    </source>
</evidence>
<dbReference type="PROSITE" id="PS50089">
    <property type="entry name" value="ZF_RING_2"/>
    <property type="match status" value="1"/>
</dbReference>
<dbReference type="GO" id="GO:0008270">
    <property type="term" value="F:zinc ion binding"/>
    <property type="evidence" value="ECO:0007669"/>
    <property type="project" value="UniProtKB-KW"/>
</dbReference>
<dbReference type="EMBL" id="LT598457">
    <property type="protein sequence ID" value="SCU94911.1"/>
    <property type="molecule type" value="Genomic_DNA"/>
</dbReference>
<evidence type="ECO:0000256" key="8">
    <source>
        <dbReference type="ARBA" id="ARBA00022729"/>
    </source>
</evidence>
<evidence type="ECO:0000256" key="1">
    <source>
        <dbReference type="ARBA" id="ARBA00000900"/>
    </source>
</evidence>
<evidence type="ECO:0000256" key="9">
    <source>
        <dbReference type="ARBA" id="ARBA00022771"/>
    </source>
</evidence>
<comment type="pathway">
    <text evidence="3">Protein modification; protein ubiquitination.</text>
</comment>
<evidence type="ECO:0000256" key="15">
    <source>
        <dbReference type="SAM" id="Phobius"/>
    </source>
</evidence>
<dbReference type="GO" id="GO:0044695">
    <property type="term" value="C:Dsc E3 ubiquitin ligase complex"/>
    <property type="evidence" value="ECO:0007669"/>
    <property type="project" value="EnsemblFungi"/>
</dbReference>
<evidence type="ECO:0000256" key="14">
    <source>
        <dbReference type="PROSITE-ProRule" id="PRU00175"/>
    </source>
</evidence>
<dbReference type="PANTHER" id="PTHR22763">
    <property type="entry name" value="RING ZINC FINGER PROTEIN"/>
    <property type="match status" value="1"/>
</dbReference>
<keyword evidence="12 15" id="KW-1133">Transmembrane helix</keyword>
<dbReference type="Proteomes" id="UP000190274">
    <property type="component" value="Chromosome G"/>
</dbReference>
<dbReference type="GO" id="GO:0140624">
    <property type="term" value="P:EGAD pathway"/>
    <property type="evidence" value="ECO:0007669"/>
    <property type="project" value="EnsemblFungi"/>
</dbReference>
<feature type="signal peptide" evidence="16">
    <location>
        <begin position="1"/>
        <end position="26"/>
    </location>
</feature>
<evidence type="ECO:0000256" key="5">
    <source>
        <dbReference type="ARBA" id="ARBA00022679"/>
    </source>
</evidence>
<dbReference type="InterPro" id="IPR013083">
    <property type="entry name" value="Znf_RING/FYVE/PHD"/>
</dbReference>
<evidence type="ECO:0000256" key="7">
    <source>
        <dbReference type="ARBA" id="ARBA00022723"/>
    </source>
</evidence>
<dbReference type="STRING" id="1266660.A0A1G4JVM4"/>
<dbReference type="SUPFAM" id="SSF57850">
    <property type="entry name" value="RING/U-box"/>
    <property type="match status" value="1"/>
</dbReference>
<evidence type="ECO:0000256" key="3">
    <source>
        <dbReference type="ARBA" id="ARBA00004906"/>
    </source>
</evidence>
<accession>A0A1G4JVM4</accession>
<sequence>MEIDGNTLVLLLVFLFIFYSNPSGDGVTSQYEYNQLQTLKAQYQDEYSSFDNLTYNSNFRNITGLQLSYGDVLRSPELNASYPIEGKDYVHWHRDQNYTLVPNEVLDELTQQTWKSEHDIYPANLSSTLRGQIVNSREEYHRIPMPIPEYYAPAQELVLDRPGLDAPYYSDPSTHDVPHNITFEEGNIIVEISSADIITSSNGRETPFHNSQSDKWRFLHIRIQFSDAFDAEKYSFNTKGIYDIQNGRILAISESAKFHSLFALPHYMNLKNDDETTYNAVKQLLQEYWNATDFIETRTMPYLQDSFTTALARCEYLVFLQLEPWSQYSHEQLKLVDEELMWPLGRRANISDLPPVNVSSGLIYSPDCGIKLHVNNAYGMRYELKVRKMRSLLLAGVALLAAQIYLILHQMQHTNTPSMVNKVSYMCFNMINFVDGSLATVFFVMTSSFPVLFLPLVVCSFACVILASVFEIRYLISIYASQANEQNVGIMTLLRRSTDEEAQTTPTVIPDEASISSSLYRTYFVKMFLSMIVIVAVFNTWPRDLREITESIAVFAANSYWVPQIARNAIKGGQPTRRSPSNDDTRHQRQNKAPLLSKFIIGTSIIRFLPVVYVYGVPDNIFNHHQDRKFIILVSIWLVIQIALLYSQEFIGARWFLPNYTIPEGYSYHKGISSGELLEHGSSDNYMVDCAICMTDVAVYVEDIPETHKVDQNGYMVTPCGHMFHTQCLESWMSYKLQCPVCRAPLPPL</sequence>
<evidence type="ECO:0000256" key="6">
    <source>
        <dbReference type="ARBA" id="ARBA00022692"/>
    </source>
</evidence>
<keyword evidence="6 15" id="KW-0812">Transmembrane</keyword>
<evidence type="ECO:0000256" key="10">
    <source>
        <dbReference type="ARBA" id="ARBA00022786"/>
    </source>
</evidence>
<keyword evidence="19" id="KW-1185">Reference proteome</keyword>
<dbReference type="Gene3D" id="3.30.40.10">
    <property type="entry name" value="Zinc/RING finger domain, C3HC4 (zinc finger)"/>
    <property type="match status" value="1"/>
</dbReference>
<dbReference type="GO" id="GO:0043162">
    <property type="term" value="P:ubiquitin-dependent protein catabolic process via the multivesicular body sorting pathway"/>
    <property type="evidence" value="ECO:0007669"/>
    <property type="project" value="EnsemblFungi"/>
</dbReference>
<feature type="transmembrane region" description="Helical" evidence="15">
    <location>
        <begin position="523"/>
        <end position="541"/>
    </location>
</feature>
<protein>
    <recommendedName>
        <fullName evidence="4">RING-type E3 ubiquitin transferase</fullName>
        <ecNumber evidence="4">2.3.2.27</ecNumber>
    </recommendedName>
</protein>
<evidence type="ECO:0000256" key="2">
    <source>
        <dbReference type="ARBA" id="ARBA00004127"/>
    </source>
</evidence>
<dbReference type="InterPro" id="IPR001841">
    <property type="entry name" value="Znf_RING"/>
</dbReference>
<reference evidence="19" key="1">
    <citation type="submission" date="2016-03" db="EMBL/GenBank/DDBJ databases">
        <authorList>
            <person name="Devillers H."/>
        </authorList>
    </citation>
    <scope>NUCLEOTIDE SEQUENCE [LARGE SCALE GENOMIC DNA]</scope>
</reference>
<dbReference type="UniPathway" id="UPA00143"/>
<comment type="catalytic activity">
    <reaction evidence="1">
        <text>S-ubiquitinyl-[E2 ubiquitin-conjugating enzyme]-L-cysteine + [acceptor protein]-L-lysine = [E2 ubiquitin-conjugating enzyme]-L-cysteine + N(6)-ubiquitinyl-[acceptor protein]-L-lysine.</text>
        <dbReference type="EC" id="2.3.2.27"/>
    </reaction>
</comment>
<feature type="transmembrane region" description="Helical" evidence="15">
    <location>
        <begin position="392"/>
        <end position="411"/>
    </location>
</feature>
<gene>
    <name evidence="18" type="ORF">LADA_0G12244G</name>
</gene>
<keyword evidence="10" id="KW-0833">Ubl conjugation pathway</keyword>
<dbReference type="SMART" id="SM00184">
    <property type="entry name" value="RING"/>
    <property type="match status" value="1"/>
</dbReference>
<keyword evidence="8 16" id="KW-0732">Signal</keyword>
<keyword evidence="9 14" id="KW-0863">Zinc-finger</keyword>
<evidence type="ECO:0000256" key="16">
    <source>
        <dbReference type="SAM" id="SignalP"/>
    </source>
</evidence>
<comment type="subcellular location">
    <subcellularLocation>
        <location evidence="2">Endomembrane system</location>
        <topology evidence="2">Multi-pass membrane protein</topology>
    </subcellularLocation>
</comment>
<dbReference type="PANTHER" id="PTHR22763:SF162">
    <property type="entry name" value="TRANSMEMBRANE E3 UBIQUITIN-PROTEIN LIGASE 1"/>
    <property type="match status" value="1"/>
</dbReference>
<evidence type="ECO:0000256" key="11">
    <source>
        <dbReference type="ARBA" id="ARBA00022833"/>
    </source>
</evidence>
<dbReference type="Pfam" id="PF12678">
    <property type="entry name" value="zf-rbx1"/>
    <property type="match status" value="1"/>
</dbReference>
<proteinExistence type="predicted"/>
<dbReference type="GO" id="GO:0061630">
    <property type="term" value="F:ubiquitin protein ligase activity"/>
    <property type="evidence" value="ECO:0007669"/>
    <property type="project" value="UniProtKB-EC"/>
</dbReference>
<evidence type="ECO:0000313" key="18">
    <source>
        <dbReference type="EMBL" id="SCU94911.1"/>
    </source>
</evidence>
<keyword evidence="13 15" id="KW-0472">Membrane</keyword>
<dbReference type="InterPro" id="IPR024766">
    <property type="entry name" value="Znf_RING_H2"/>
</dbReference>
<feature type="transmembrane region" description="Helical" evidence="15">
    <location>
        <begin position="423"/>
        <end position="445"/>
    </location>
</feature>
<name>A0A1G4JVM4_9SACH</name>
<dbReference type="GO" id="GO:0043161">
    <property type="term" value="P:proteasome-mediated ubiquitin-dependent protein catabolic process"/>
    <property type="evidence" value="ECO:0007669"/>
    <property type="project" value="TreeGrafter"/>
</dbReference>
<feature type="chain" id="PRO_5009236218" description="RING-type E3 ubiquitin transferase" evidence="16">
    <location>
        <begin position="27"/>
        <end position="749"/>
    </location>
</feature>
<dbReference type="GO" id="GO:0016567">
    <property type="term" value="P:protein ubiquitination"/>
    <property type="evidence" value="ECO:0007669"/>
    <property type="project" value="UniProtKB-UniPathway"/>
</dbReference>
<dbReference type="AlphaFoldDB" id="A0A1G4JVM4"/>
<evidence type="ECO:0000256" key="4">
    <source>
        <dbReference type="ARBA" id="ARBA00012483"/>
    </source>
</evidence>
<dbReference type="OrthoDB" id="9984778at2759"/>
<evidence type="ECO:0000259" key="17">
    <source>
        <dbReference type="PROSITE" id="PS50089"/>
    </source>
</evidence>
<evidence type="ECO:0000256" key="12">
    <source>
        <dbReference type="ARBA" id="ARBA00022989"/>
    </source>
</evidence>
<feature type="transmembrane region" description="Helical" evidence="15">
    <location>
        <begin position="630"/>
        <end position="647"/>
    </location>
</feature>
<dbReference type="InterPro" id="IPR021319">
    <property type="entry name" value="DUF2921"/>
</dbReference>
<feature type="transmembrane region" description="Helical" evidence="15">
    <location>
        <begin position="599"/>
        <end position="618"/>
    </location>
</feature>
<keyword evidence="7" id="KW-0479">Metal-binding</keyword>
<organism evidence="18 19">
    <name type="scientific">Lachancea dasiensis</name>
    <dbReference type="NCBI Taxonomy" id="1072105"/>
    <lineage>
        <taxon>Eukaryota</taxon>
        <taxon>Fungi</taxon>
        <taxon>Dikarya</taxon>
        <taxon>Ascomycota</taxon>
        <taxon>Saccharomycotina</taxon>
        <taxon>Saccharomycetes</taxon>
        <taxon>Saccharomycetales</taxon>
        <taxon>Saccharomycetaceae</taxon>
        <taxon>Lachancea</taxon>
    </lineage>
</organism>
<dbReference type="InterPro" id="IPR050731">
    <property type="entry name" value="HRD1_E3_ubiq-ligases"/>
</dbReference>
<keyword evidence="5" id="KW-0808">Transferase</keyword>
<feature type="domain" description="RING-type" evidence="17">
    <location>
        <begin position="690"/>
        <end position="743"/>
    </location>
</feature>
<dbReference type="FunFam" id="3.30.40.10:FF:000626">
    <property type="entry name" value="Transmembrane ubiquitin ligase 1"/>
    <property type="match status" value="1"/>
</dbReference>